<keyword evidence="1" id="KW-0378">Hydrolase</keyword>
<feature type="signal peptide" evidence="3">
    <location>
        <begin position="1"/>
        <end position="17"/>
    </location>
</feature>
<keyword evidence="3" id="KW-0732">Signal</keyword>
<proteinExistence type="predicted"/>
<keyword evidence="5" id="KW-1185">Reference proteome</keyword>
<dbReference type="PANTHER" id="PTHR33630:SF9">
    <property type="entry name" value="CUTINASE 4"/>
    <property type="match status" value="1"/>
</dbReference>
<dbReference type="EMBL" id="JAZAVJ010000208">
    <property type="protein sequence ID" value="KAK7407861.1"/>
    <property type="molecule type" value="Genomic_DNA"/>
</dbReference>
<organism evidence="4 5">
    <name type="scientific">Neonectria punicea</name>
    <dbReference type="NCBI Taxonomy" id="979145"/>
    <lineage>
        <taxon>Eukaryota</taxon>
        <taxon>Fungi</taxon>
        <taxon>Dikarya</taxon>
        <taxon>Ascomycota</taxon>
        <taxon>Pezizomycotina</taxon>
        <taxon>Sordariomycetes</taxon>
        <taxon>Hypocreomycetidae</taxon>
        <taxon>Hypocreales</taxon>
        <taxon>Nectriaceae</taxon>
        <taxon>Neonectria</taxon>
    </lineage>
</organism>
<comment type="caution">
    <text evidence="4">The sequence shown here is derived from an EMBL/GenBank/DDBJ whole genome shotgun (WGS) entry which is preliminary data.</text>
</comment>
<accession>A0ABR1GR60</accession>
<evidence type="ECO:0000256" key="2">
    <source>
        <dbReference type="ARBA" id="ARBA00023157"/>
    </source>
</evidence>
<dbReference type="SMART" id="SM01110">
    <property type="entry name" value="Cutinase"/>
    <property type="match status" value="1"/>
</dbReference>
<name>A0ABR1GR60_9HYPO</name>
<evidence type="ECO:0000256" key="3">
    <source>
        <dbReference type="SAM" id="SignalP"/>
    </source>
</evidence>
<dbReference type="SUPFAM" id="SSF53474">
    <property type="entry name" value="alpha/beta-Hydrolases"/>
    <property type="match status" value="1"/>
</dbReference>
<dbReference type="Proteomes" id="UP001498476">
    <property type="component" value="Unassembled WGS sequence"/>
</dbReference>
<evidence type="ECO:0000313" key="4">
    <source>
        <dbReference type="EMBL" id="KAK7407861.1"/>
    </source>
</evidence>
<dbReference type="Gene3D" id="3.40.50.1820">
    <property type="entry name" value="alpha/beta hydrolase"/>
    <property type="match status" value="1"/>
</dbReference>
<dbReference type="InterPro" id="IPR029058">
    <property type="entry name" value="AB_hydrolase_fold"/>
</dbReference>
<dbReference type="PANTHER" id="PTHR33630">
    <property type="entry name" value="CUTINASE RV1984C-RELATED-RELATED"/>
    <property type="match status" value="1"/>
</dbReference>
<feature type="chain" id="PRO_5046502281" description="Acetylxylan esterase 2" evidence="3">
    <location>
        <begin position="18"/>
        <end position="229"/>
    </location>
</feature>
<reference evidence="4 5" key="1">
    <citation type="journal article" date="2025" name="Microbiol. Resour. Announc.">
        <title>Draft genome sequences for Neonectria magnoliae and Neonectria punicea, canker pathogens of Liriodendron tulipifera and Acer saccharum in West Virginia.</title>
        <authorList>
            <person name="Petronek H.M."/>
            <person name="Kasson M.T."/>
            <person name="Metheny A.M."/>
            <person name="Stauder C.M."/>
            <person name="Lovett B."/>
            <person name="Lynch S.C."/>
            <person name="Garnas J.R."/>
            <person name="Kasson L.R."/>
            <person name="Stajich J.E."/>
        </authorList>
    </citation>
    <scope>NUCLEOTIDE SEQUENCE [LARGE SCALE GENOMIC DNA]</scope>
    <source>
        <strain evidence="4 5">NRRL 64653</strain>
    </source>
</reference>
<sequence length="229" mass="23968">MNCLYAIFALLVALVAAGNPPGPGDLKCPPGVHVIVARASQEAPGPGMIGPVAAMVLERIPASDMIPLDYPALLNPYVPSQTAGMANLTKMIQGFVEECPESKIVLMGYSQGAHVTIDVLCGASEEGFPNTEPLPSNVTDQIAAVVLMGDPSFTAGQPYNVGTSKGNGIFPRQRPEGCQSVQDRIFSVCDAGDVFCEAGSNSLAVHLSYVANWGEAAADWAVSMVNRVY</sequence>
<protein>
    <recommendedName>
        <fullName evidence="6">Acetylxylan esterase 2</fullName>
    </recommendedName>
</protein>
<evidence type="ECO:0000256" key="1">
    <source>
        <dbReference type="ARBA" id="ARBA00022801"/>
    </source>
</evidence>
<evidence type="ECO:0000313" key="5">
    <source>
        <dbReference type="Proteomes" id="UP001498476"/>
    </source>
</evidence>
<dbReference type="Pfam" id="PF01083">
    <property type="entry name" value="Cutinase"/>
    <property type="match status" value="1"/>
</dbReference>
<dbReference type="InterPro" id="IPR000675">
    <property type="entry name" value="Cutinase/axe"/>
</dbReference>
<gene>
    <name evidence="4" type="ORF">QQX98_009976</name>
</gene>
<keyword evidence="2" id="KW-1015">Disulfide bond</keyword>
<evidence type="ECO:0008006" key="6">
    <source>
        <dbReference type="Google" id="ProtNLM"/>
    </source>
</evidence>